<name>A0AA86N5G4_9EUKA</name>
<reference evidence="2 3" key="2">
    <citation type="submission" date="2024-07" db="EMBL/GenBank/DDBJ databases">
        <authorList>
            <person name="Akdeniz Z."/>
        </authorList>
    </citation>
    <scope>NUCLEOTIDE SEQUENCE [LARGE SCALE GENOMIC DNA]</scope>
</reference>
<keyword evidence="3" id="KW-1185">Reference proteome</keyword>
<dbReference type="AlphaFoldDB" id="A0AA86N5G4"/>
<evidence type="ECO:0000313" key="2">
    <source>
        <dbReference type="EMBL" id="CAL6103358.1"/>
    </source>
</evidence>
<comment type="caution">
    <text evidence="1">The sequence shown here is derived from an EMBL/GenBank/DDBJ whole genome shotgun (WGS) entry which is preliminary data.</text>
</comment>
<sequence length="175" mass="20540">MSLEYNLPIIKHSPILFKQHIPSLIPIKRKVSFVIKSEFNNSISASEISTSQSLNTKEHKFFNNIPCQSQTLKQVISQSDDRDNFMEQYLKRRQMIQQVSFNNCQSLQEEYELFKCINTTYDCQEQIQQLKQIIKSQTLELKGYFDKCEACNYIADQAQIQLNSLKESLMLLENQ</sequence>
<organism evidence="1">
    <name type="scientific">Hexamita inflata</name>
    <dbReference type="NCBI Taxonomy" id="28002"/>
    <lineage>
        <taxon>Eukaryota</taxon>
        <taxon>Metamonada</taxon>
        <taxon>Diplomonadida</taxon>
        <taxon>Hexamitidae</taxon>
        <taxon>Hexamitinae</taxon>
        <taxon>Hexamita</taxon>
    </lineage>
</organism>
<evidence type="ECO:0000313" key="3">
    <source>
        <dbReference type="Proteomes" id="UP001642409"/>
    </source>
</evidence>
<proteinExistence type="predicted"/>
<dbReference type="EMBL" id="CATOUU010000018">
    <property type="protein sequence ID" value="CAI9913095.1"/>
    <property type="molecule type" value="Genomic_DNA"/>
</dbReference>
<gene>
    <name evidence="2" type="ORF">HINF_LOCUS72107</name>
    <name evidence="1" type="ORF">HINF_LOCUS740</name>
</gene>
<dbReference type="Proteomes" id="UP001642409">
    <property type="component" value="Unassembled WGS sequence"/>
</dbReference>
<dbReference type="EMBL" id="CAXDID020000565">
    <property type="protein sequence ID" value="CAL6103358.1"/>
    <property type="molecule type" value="Genomic_DNA"/>
</dbReference>
<accession>A0AA86N5G4</accession>
<protein>
    <submittedName>
        <fullName evidence="2">Hypothetical_protein</fullName>
    </submittedName>
</protein>
<reference evidence="1" key="1">
    <citation type="submission" date="2023-06" db="EMBL/GenBank/DDBJ databases">
        <authorList>
            <person name="Kurt Z."/>
        </authorList>
    </citation>
    <scope>NUCLEOTIDE SEQUENCE</scope>
</reference>
<evidence type="ECO:0000313" key="1">
    <source>
        <dbReference type="EMBL" id="CAI9913095.1"/>
    </source>
</evidence>